<evidence type="ECO:0000313" key="5">
    <source>
        <dbReference type="Proteomes" id="UP000467700"/>
    </source>
</evidence>
<name>A0A8S0X1I2_CYCAE</name>
<evidence type="ECO:0000259" key="3">
    <source>
        <dbReference type="Pfam" id="PF04811"/>
    </source>
</evidence>
<protein>
    <submittedName>
        <fullName evidence="4">Uncharacterized protein</fullName>
    </submittedName>
</protein>
<dbReference type="GO" id="GO:0006886">
    <property type="term" value="P:intracellular protein transport"/>
    <property type="evidence" value="ECO:0007669"/>
    <property type="project" value="InterPro"/>
</dbReference>
<dbReference type="EMBL" id="CACVBS010000044">
    <property type="protein sequence ID" value="CAA7264272.1"/>
    <property type="molecule type" value="Genomic_DNA"/>
</dbReference>
<dbReference type="GO" id="GO:0008270">
    <property type="term" value="F:zinc ion binding"/>
    <property type="evidence" value="ECO:0007669"/>
    <property type="project" value="InterPro"/>
</dbReference>
<evidence type="ECO:0000259" key="2">
    <source>
        <dbReference type="Pfam" id="PF04810"/>
    </source>
</evidence>
<dbReference type="Pfam" id="PF04810">
    <property type="entry name" value="zf-Sec23_Sec24"/>
    <property type="match status" value="1"/>
</dbReference>
<organism evidence="4 5">
    <name type="scientific">Cyclocybe aegerita</name>
    <name type="common">Black poplar mushroom</name>
    <name type="synonym">Agrocybe aegerita</name>
    <dbReference type="NCBI Taxonomy" id="1973307"/>
    <lineage>
        <taxon>Eukaryota</taxon>
        <taxon>Fungi</taxon>
        <taxon>Dikarya</taxon>
        <taxon>Basidiomycota</taxon>
        <taxon>Agaricomycotina</taxon>
        <taxon>Agaricomycetes</taxon>
        <taxon>Agaricomycetidae</taxon>
        <taxon>Agaricales</taxon>
        <taxon>Agaricineae</taxon>
        <taxon>Bolbitiaceae</taxon>
        <taxon>Cyclocybe</taxon>
    </lineage>
</organism>
<dbReference type="SUPFAM" id="SSF53300">
    <property type="entry name" value="vWA-like"/>
    <property type="match status" value="1"/>
</dbReference>
<dbReference type="Gene3D" id="2.60.40.1670">
    <property type="entry name" value="beta-sandwich domain of Sec23/24"/>
    <property type="match status" value="1"/>
</dbReference>
<reference evidence="4 5" key="1">
    <citation type="submission" date="2020-01" db="EMBL/GenBank/DDBJ databases">
        <authorList>
            <person name="Gupta K D."/>
        </authorList>
    </citation>
    <scope>NUCLEOTIDE SEQUENCE [LARGE SCALE GENOMIC DNA]</scope>
</reference>
<dbReference type="Pfam" id="PF04811">
    <property type="entry name" value="Sec23_trunk"/>
    <property type="match status" value="1"/>
</dbReference>
<evidence type="ECO:0000256" key="1">
    <source>
        <dbReference type="ARBA" id="ARBA00008334"/>
    </source>
</evidence>
<dbReference type="InterPro" id="IPR036174">
    <property type="entry name" value="Znf_Sec23_Sec24_sf"/>
</dbReference>
<dbReference type="GO" id="GO:0030127">
    <property type="term" value="C:COPII vesicle coat"/>
    <property type="evidence" value="ECO:0007669"/>
    <property type="project" value="InterPro"/>
</dbReference>
<comment type="caution">
    <text evidence="4">The sequence shown here is derived from an EMBL/GenBank/DDBJ whole genome shotgun (WGS) entry which is preliminary data.</text>
</comment>
<dbReference type="PANTHER" id="PTHR13803:SF4">
    <property type="entry name" value="SECRETORY 24CD, ISOFORM C"/>
    <property type="match status" value="1"/>
</dbReference>
<dbReference type="InterPro" id="IPR006896">
    <property type="entry name" value="Sec23/24_trunk_dom"/>
</dbReference>
<dbReference type="PANTHER" id="PTHR13803">
    <property type="entry name" value="SEC24-RELATED PROTEIN"/>
    <property type="match status" value="1"/>
</dbReference>
<dbReference type="InterPro" id="IPR050550">
    <property type="entry name" value="SEC23_SEC24_subfamily"/>
</dbReference>
<dbReference type="SUPFAM" id="SSF82919">
    <property type="entry name" value="Zn-finger domain of Sec23/24"/>
    <property type="match status" value="1"/>
</dbReference>
<dbReference type="Gene3D" id="2.30.30.380">
    <property type="entry name" value="Zn-finger domain of Sec23/24"/>
    <property type="match status" value="1"/>
</dbReference>
<keyword evidence="5" id="KW-1185">Reference proteome</keyword>
<dbReference type="GO" id="GO:0070971">
    <property type="term" value="C:endoplasmic reticulum exit site"/>
    <property type="evidence" value="ECO:0007669"/>
    <property type="project" value="TreeGrafter"/>
</dbReference>
<dbReference type="GO" id="GO:0000149">
    <property type="term" value="F:SNARE binding"/>
    <property type="evidence" value="ECO:0007669"/>
    <property type="project" value="TreeGrafter"/>
</dbReference>
<dbReference type="OrthoDB" id="49016at2759"/>
<dbReference type="Gene3D" id="3.40.50.410">
    <property type="entry name" value="von Willebrand factor, type A domain"/>
    <property type="match status" value="1"/>
</dbReference>
<dbReference type="SUPFAM" id="SSF81995">
    <property type="entry name" value="beta-sandwich domain of Sec23/24"/>
    <property type="match status" value="1"/>
</dbReference>
<dbReference type="InterPro" id="IPR006895">
    <property type="entry name" value="Znf_Sec23_Sec24"/>
</dbReference>
<gene>
    <name evidence="4" type="ORF">AAE3_LOCUS6636</name>
</gene>
<dbReference type="AlphaFoldDB" id="A0A8S0X1I2"/>
<feature type="domain" description="Zinc finger Sec23/Sec24-type" evidence="2">
    <location>
        <begin position="126"/>
        <end position="164"/>
    </location>
</feature>
<accession>A0A8S0X1I2</accession>
<dbReference type="GO" id="GO:0090110">
    <property type="term" value="P:COPII-coated vesicle cargo loading"/>
    <property type="evidence" value="ECO:0007669"/>
    <property type="project" value="TreeGrafter"/>
</dbReference>
<sequence length="381" mass="43127">MYTHSNHIPQPPHSAGLDYKGLRPRIDYAQVPSPIDAIEADRHAWESKTYMTLPGTHAPLCTSDFVAVDQGNSSPKFVRVSTWNMPSTSRLASDCHIPIAALFQPFADLDPREEPVPLIDTGASGPARCAQCRAYINPWCTWVAGGVRWKCNLCSHETDVSSEYFCNLDVNMMRLDHLQRPELNKGTVDFVVTASEEYWAQNPPPRINQPFFSVESPLMGARPPVFMDYVFAFDVSNESVISGFLQSACDAVKKILYGEEDENGVFFPAFFPPSNRIAIVTFDTTLHFYNISSEVTQMLVVADLDEVFVPTKDTIFVNPLDNKFFRLFCIVALAHPLFSGRRWWRFWTRFRRGFPKASQPTVPLDPLFVEASLLWQDEVVT</sequence>
<comment type="similarity">
    <text evidence="1">Belongs to the SEC23/SEC24 family. SEC24 subfamily.</text>
</comment>
<dbReference type="InterPro" id="IPR036465">
    <property type="entry name" value="vWFA_dom_sf"/>
</dbReference>
<evidence type="ECO:0000313" key="4">
    <source>
        <dbReference type="EMBL" id="CAA7264272.1"/>
    </source>
</evidence>
<proteinExistence type="inferred from homology"/>
<dbReference type="Proteomes" id="UP000467700">
    <property type="component" value="Unassembled WGS sequence"/>
</dbReference>
<feature type="domain" description="Sec23/Sec24 trunk" evidence="3">
    <location>
        <begin position="229"/>
        <end position="320"/>
    </location>
</feature>